<evidence type="ECO:0000256" key="1">
    <source>
        <dbReference type="SAM" id="MobiDB-lite"/>
    </source>
</evidence>
<proteinExistence type="predicted"/>
<keyword evidence="3" id="KW-1185">Reference proteome</keyword>
<gene>
    <name evidence="2" type="ORF">OnM2_020031</name>
</gene>
<accession>A0A420I3M7</accession>
<dbReference type="EMBL" id="MCFK01002014">
    <property type="protein sequence ID" value="RKF64254.1"/>
    <property type="molecule type" value="Genomic_DNA"/>
</dbReference>
<feature type="compositionally biased region" description="Basic and acidic residues" evidence="1">
    <location>
        <begin position="62"/>
        <end position="82"/>
    </location>
</feature>
<sequence length="88" mass="10079">MTKTLRSLLFGKSNLRESTLDTSYGSRSLIIDPSLSLISTTRKSIETLLFRKITKGFEDRESNLADKDHRIHPFEVQSEKARPRNLGK</sequence>
<dbReference type="AlphaFoldDB" id="A0A420I3M7"/>
<protein>
    <submittedName>
        <fullName evidence="2">Uncharacterized protein</fullName>
    </submittedName>
</protein>
<evidence type="ECO:0000313" key="3">
    <source>
        <dbReference type="Proteomes" id="UP000286134"/>
    </source>
</evidence>
<feature type="region of interest" description="Disordered" evidence="1">
    <location>
        <begin position="62"/>
        <end position="88"/>
    </location>
</feature>
<name>A0A420I3M7_9PEZI</name>
<reference evidence="2 3" key="1">
    <citation type="journal article" date="2018" name="BMC Genomics">
        <title>Comparative genome analyses reveal sequence features reflecting distinct modes of host-adaptation between dicot and monocot powdery mildew.</title>
        <authorList>
            <person name="Wu Y."/>
            <person name="Ma X."/>
            <person name="Pan Z."/>
            <person name="Kale S.D."/>
            <person name="Song Y."/>
            <person name="King H."/>
            <person name="Zhang Q."/>
            <person name="Presley C."/>
            <person name="Deng X."/>
            <person name="Wei C.I."/>
            <person name="Xiao S."/>
        </authorList>
    </citation>
    <scope>NUCLEOTIDE SEQUENCE [LARGE SCALE GENOMIC DNA]</scope>
    <source>
        <strain evidence="2">UMSG2</strain>
    </source>
</reference>
<comment type="caution">
    <text evidence="2">The sequence shown here is derived from an EMBL/GenBank/DDBJ whole genome shotgun (WGS) entry which is preliminary data.</text>
</comment>
<dbReference type="Proteomes" id="UP000286134">
    <property type="component" value="Unassembled WGS sequence"/>
</dbReference>
<evidence type="ECO:0000313" key="2">
    <source>
        <dbReference type="EMBL" id="RKF64254.1"/>
    </source>
</evidence>
<organism evidence="2 3">
    <name type="scientific">Erysiphe neolycopersici</name>
    <dbReference type="NCBI Taxonomy" id="212602"/>
    <lineage>
        <taxon>Eukaryota</taxon>
        <taxon>Fungi</taxon>
        <taxon>Dikarya</taxon>
        <taxon>Ascomycota</taxon>
        <taxon>Pezizomycotina</taxon>
        <taxon>Leotiomycetes</taxon>
        <taxon>Erysiphales</taxon>
        <taxon>Erysiphaceae</taxon>
        <taxon>Erysiphe</taxon>
    </lineage>
</organism>